<accession>A0A1R1XN54</accession>
<keyword evidence="3" id="KW-0479">Metal-binding</keyword>
<proteinExistence type="inferred from homology"/>
<dbReference type="InterPro" id="IPR001055">
    <property type="entry name" value="Adrenodoxin-like"/>
</dbReference>
<evidence type="ECO:0000313" key="8">
    <source>
        <dbReference type="EMBL" id="OMJ16057.1"/>
    </source>
</evidence>
<gene>
    <name evidence="8" type="ORF">AYI69_g7981</name>
</gene>
<comment type="cofactor">
    <cofactor evidence="6">
        <name>[2Fe-2S] cluster</name>
        <dbReference type="ChEBI" id="CHEBI:190135"/>
    </cofactor>
</comment>
<dbReference type="InterPro" id="IPR012675">
    <property type="entry name" value="Beta-grasp_dom_sf"/>
</dbReference>
<dbReference type="SUPFAM" id="SSF54292">
    <property type="entry name" value="2Fe-2S ferredoxin-like"/>
    <property type="match status" value="1"/>
</dbReference>
<comment type="similarity">
    <text evidence="1">Belongs to the adrenodoxin/putidaredoxin family.</text>
</comment>
<feature type="domain" description="2Fe-2S ferredoxin-type" evidence="7">
    <location>
        <begin position="45"/>
        <end position="151"/>
    </location>
</feature>
<dbReference type="Gene3D" id="3.10.20.30">
    <property type="match status" value="1"/>
</dbReference>
<dbReference type="CDD" id="cd00207">
    <property type="entry name" value="fer2"/>
    <property type="match status" value="1"/>
</dbReference>
<protein>
    <submittedName>
        <fullName evidence="8">2Fe-2S ferredoxin</fullName>
    </submittedName>
</protein>
<dbReference type="GO" id="GO:0051537">
    <property type="term" value="F:2 iron, 2 sulfur cluster binding"/>
    <property type="evidence" value="ECO:0007669"/>
    <property type="project" value="UniProtKB-KW"/>
</dbReference>
<evidence type="ECO:0000313" key="9">
    <source>
        <dbReference type="Proteomes" id="UP000187429"/>
    </source>
</evidence>
<dbReference type="GO" id="GO:0140647">
    <property type="term" value="P:P450-containing electron transport chain"/>
    <property type="evidence" value="ECO:0007669"/>
    <property type="project" value="InterPro"/>
</dbReference>
<dbReference type="EMBL" id="LSSM01004027">
    <property type="protein sequence ID" value="OMJ16057.1"/>
    <property type="molecule type" value="Genomic_DNA"/>
</dbReference>
<dbReference type="Proteomes" id="UP000187429">
    <property type="component" value="Unassembled WGS sequence"/>
</dbReference>
<dbReference type="PANTHER" id="PTHR23426:SF65">
    <property type="entry name" value="FERREDOXIN-2, MITOCHONDRIAL"/>
    <property type="match status" value="1"/>
</dbReference>
<evidence type="ECO:0000256" key="4">
    <source>
        <dbReference type="ARBA" id="ARBA00023004"/>
    </source>
</evidence>
<evidence type="ECO:0000256" key="2">
    <source>
        <dbReference type="ARBA" id="ARBA00022714"/>
    </source>
</evidence>
<sequence>MSILTKSNISRILLKACSPFTYSSIYRVTINNRNLSTVVDSPKKIKLTFYSDKDKYDFEAAVGKTLLFEAKKSNVGIAGICEGKKVCNSCHVHLDKKAYQIVGEPTEEECDIFDLASGIADVYIPGSSRLCCQITVSSELEGAEIFIPRNSLL</sequence>
<reference evidence="9" key="1">
    <citation type="submission" date="2017-01" db="EMBL/GenBank/DDBJ databases">
        <authorList>
            <person name="Wang Y."/>
            <person name="White M."/>
            <person name="Kvist S."/>
            <person name="Moncalvo J.-M."/>
        </authorList>
    </citation>
    <scope>NUCLEOTIDE SEQUENCE [LARGE SCALE GENOMIC DNA]</scope>
    <source>
        <strain evidence="9">ID-206-W2</strain>
    </source>
</reference>
<dbReference type="Pfam" id="PF00111">
    <property type="entry name" value="Fer2"/>
    <property type="match status" value="1"/>
</dbReference>
<dbReference type="InterPro" id="IPR036010">
    <property type="entry name" value="2Fe-2S_ferredoxin-like_sf"/>
</dbReference>
<evidence type="ECO:0000256" key="6">
    <source>
        <dbReference type="ARBA" id="ARBA00034078"/>
    </source>
</evidence>
<dbReference type="PANTHER" id="PTHR23426">
    <property type="entry name" value="FERREDOXIN/ADRENODOXIN"/>
    <property type="match status" value="1"/>
</dbReference>
<organism evidence="8 9">
    <name type="scientific">Smittium culicis</name>
    <dbReference type="NCBI Taxonomy" id="133412"/>
    <lineage>
        <taxon>Eukaryota</taxon>
        <taxon>Fungi</taxon>
        <taxon>Fungi incertae sedis</taxon>
        <taxon>Zoopagomycota</taxon>
        <taxon>Kickxellomycotina</taxon>
        <taxon>Harpellomycetes</taxon>
        <taxon>Harpellales</taxon>
        <taxon>Legeriomycetaceae</taxon>
        <taxon>Smittium</taxon>
    </lineage>
</organism>
<evidence type="ECO:0000256" key="3">
    <source>
        <dbReference type="ARBA" id="ARBA00022723"/>
    </source>
</evidence>
<evidence type="ECO:0000256" key="1">
    <source>
        <dbReference type="ARBA" id="ARBA00010914"/>
    </source>
</evidence>
<evidence type="ECO:0000259" key="7">
    <source>
        <dbReference type="PROSITE" id="PS51085"/>
    </source>
</evidence>
<name>A0A1R1XN54_9FUNG</name>
<dbReference type="GO" id="GO:0005739">
    <property type="term" value="C:mitochondrion"/>
    <property type="evidence" value="ECO:0007669"/>
    <property type="project" value="TreeGrafter"/>
</dbReference>
<dbReference type="OrthoDB" id="268593at2759"/>
<comment type="caution">
    <text evidence="8">The sequence shown here is derived from an EMBL/GenBank/DDBJ whole genome shotgun (WGS) entry which is preliminary data.</text>
</comment>
<dbReference type="InterPro" id="IPR001041">
    <property type="entry name" value="2Fe-2S_ferredoxin-type"/>
</dbReference>
<evidence type="ECO:0000256" key="5">
    <source>
        <dbReference type="ARBA" id="ARBA00023014"/>
    </source>
</evidence>
<dbReference type="GO" id="GO:0046872">
    <property type="term" value="F:metal ion binding"/>
    <property type="evidence" value="ECO:0007669"/>
    <property type="project" value="UniProtKB-KW"/>
</dbReference>
<dbReference type="PROSITE" id="PS51085">
    <property type="entry name" value="2FE2S_FER_2"/>
    <property type="match status" value="1"/>
</dbReference>
<keyword evidence="5" id="KW-0411">Iron-sulfur</keyword>
<dbReference type="AlphaFoldDB" id="A0A1R1XN54"/>
<keyword evidence="2" id="KW-0001">2Fe-2S</keyword>
<keyword evidence="9" id="KW-1185">Reference proteome</keyword>
<keyword evidence="4" id="KW-0408">Iron</keyword>
<dbReference type="GO" id="GO:0009055">
    <property type="term" value="F:electron transfer activity"/>
    <property type="evidence" value="ECO:0007669"/>
    <property type="project" value="TreeGrafter"/>
</dbReference>